<evidence type="ECO:0000313" key="8">
    <source>
        <dbReference type="Proteomes" id="UP000054538"/>
    </source>
</evidence>
<feature type="domain" description="Replication protein A C-terminal" evidence="6">
    <location>
        <begin position="160"/>
        <end position="243"/>
    </location>
</feature>
<comment type="subcellular location">
    <subcellularLocation>
        <location evidence="1">Nucleus</location>
    </subcellularLocation>
</comment>
<evidence type="ECO:0000256" key="3">
    <source>
        <dbReference type="ARBA" id="ARBA00022705"/>
    </source>
</evidence>
<dbReference type="SUPFAM" id="SSF46785">
    <property type="entry name" value="Winged helix' DNA-binding domain"/>
    <property type="match status" value="1"/>
</dbReference>
<proteinExistence type="inferred from homology"/>
<dbReference type="PANTHER" id="PTHR13989:SF16">
    <property type="entry name" value="REPLICATION PROTEIN A2"/>
    <property type="match status" value="1"/>
</dbReference>
<sequence length="250" mass="27086">MTGGSPYGSTSGSPGGVARKSEIAHSLRPMTIYQLIQASQAHTDADWILDDHEIGQVTIVAYIASVQTQATNSQFMLDDGSGRIEARHWIDSSVDDESEKNGIVEGAYVRVLGSLKTFGSKKYINTNLMRPVSSPAEIYFHLLEAMTVTLIWERGPVKLTSKNNAAGSNTAYLTQPTVVSSDQFSHLPNLHRLIISFMRSQPPHDEGVHVGAIARAVGGDAVTISDAVDKLMDDGLVYATVDDSHFKLID</sequence>
<reference evidence="7 8" key="1">
    <citation type="submission" date="2014-04" db="EMBL/GenBank/DDBJ databases">
        <authorList>
            <consortium name="DOE Joint Genome Institute"/>
            <person name="Kuo A."/>
            <person name="Kohler A."/>
            <person name="Jargeat P."/>
            <person name="Nagy L.G."/>
            <person name="Floudas D."/>
            <person name="Copeland A."/>
            <person name="Barry K.W."/>
            <person name="Cichocki N."/>
            <person name="Veneault-Fourrey C."/>
            <person name="LaButti K."/>
            <person name="Lindquist E.A."/>
            <person name="Lipzen A."/>
            <person name="Lundell T."/>
            <person name="Morin E."/>
            <person name="Murat C."/>
            <person name="Sun H."/>
            <person name="Tunlid A."/>
            <person name="Henrissat B."/>
            <person name="Grigoriev I.V."/>
            <person name="Hibbett D.S."/>
            <person name="Martin F."/>
            <person name="Nordberg H.P."/>
            <person name="Cantor M.N."/>
            <person name="Hua S.X."/>
        </authorList>
    </citation>
    <scope>NUCLEOTIDE SEQUENCE [LARGE SCALE GENOMIC DNA]</scope>
    <source>
        <strain evidence="7 8">Ve08.2h10</strain>
    </source>
</reference>
<dbReference type="Proteomes" id="UP000054538">
    <property type="component" value="Unassembled WGS sequence"/>
</dbReference>
<dbReference type="Gene3D" id="1.10.10.10">
    <property type="entry name" value="Winged helix-like DNA-binding domain superfamily/Winged helix DNA-binding domain"/>
    <property type="match status" value="1"/>
</dbReference>
<dbReference type="STRING" id="930991.A0A0D0DZX2"/>
<dbReference type="PIRSF" id="PIRSF036949">
    <property type="entry name" value="RPA32"/>
    <property type="match status" value="1"/>
</dbReference>
<dbReference type="GO" id="GO:0000724">
    <property type="term" value="P:double-strand break repair via homologous recombination"/>
    <property type="evidence" value="ECO:0007669"/>
    <property type="project" value="TreeGrafter"/>
</dbReference>
<evidence type="ECO:0000256" key="2">
    <source>
        <dbReference type="ARBA" id="ARBA00007815"/>
    </source>
</evidence>
<dbReference type="GO" id="GO:0000781">
    <property type="term" value="C:chromosome, telomeric region"/>
    <property type="evidence" value="ECO:0007669"/>
    <property type="project" value="TreeGrafter"/>
</dbReference>
<dbReference type="GO" id="GO:0006289">
    <property type="term" value="P:nucleotide-excision repair"/>
    <property type="evidence" value="ECO:0007669"/>
    <property type="project" value="TreeGrafter"/>
</dbReference>
<dbReference type="OrthoDB" id="25571at2759"/>
<keyword evidence="4" id="KW-0238">DNA-binding</keyword>
<dbReference type="InterPro" id="IPR036388">
    <property type="entry name" value="WH-like_DNA-bd_sf"/>
</dbReference>
<organism evidence="7 8">
    <name type="scientific">Paxillus rubicundulus Ve08.2h10</name>
    <dbReference type="NCBI Taxonomy" id="930991"/>
    <lineage>
        <taxon>Eukaryota</taxon>
        <taxon>Fungi</taxon>
        <taxon>Dikarya</taxon>
        <taxon>Basidiomycota</taxon>
        <taxon>Agaricomycotina</taxon>
        <taxon>Agaricomycetes</taxon>
        <taxon>Agaricomycetidae</taxon>
        <taxon>Boletales</taxon>
        <taxon>Paxilineae</taxon>
        <taxon>Paxillaceae</taxon>
        <taxon>Paxillus</taxon>
    </lineage>
</organism>
<accession>A0A0D0DZX2</accession>
<dbReference type="GO" id="GO:0005662">
    <property type="term" value="C:DNA replication factor A complex"/>
    <property type="evidence" value="ECO:0007669"/>
    <property type="project" value="TreeGrafter"/>
</dbReference>
<keyword evidence="8" id="KW-1185">Reference proteome</keyword>
<evidence type="ECO:0000256" key="1">
    <source>
        <dbReference type="ARBA" id="ARBA00004123"/>
    </source>
</evidence>
<evidence type="ECO:0000313" key="7">
    <source>
        <dbReference type="EMBL" id="KIK96326.1"/>
    </source>
</evidence>
<evidence type="ECO:0000256" key="5">
    <source>
        <dbReference type="ARBA" id="ARBA00023242"/>
    </source>
</evidence>
<dbReference type="PANTHER" id="PTHR13989">
    <property type="entry name" value="REPLICATION PROTEIN A-RELATED"/>
    <property type="match status" value="1"/>
</dbReference>
<gene>
    <name evidence="7" type="ORF">PAXRUDRAFT_32464</name>
</gene>
<keyword evidence="3" id="KW-0235">DNA replication</keyword>
<evidence type="ECO:0000256" key="4">
    <source>
        <dbReference type="ARBA" id="ARBA00023125"/>
    </source>
</evidence>
<dbReference type="GO" id="GO:0006260">
    <property type="term" value="P:DNA replication"/>
    <property type="evidence" value="ECO:0007669"/>
    <property type="project" value="UniProtKB-KW"/>
</dbReference>
<dbReference type="InterPro" id="IPR014646">
    <property type="entry name" value="Rfa2/RPA32"/>
</dbReference>
<dbReference type="HOGENOM" id="CLU_051033_0_1_1"/>
<dbReference type="InterPro" id="IPR012340">
    <property type="entry name" value="NA-bd_OB-fold"/>
</dbReference>
<dbReference type="FunCoup" id="A0A0D0DZX2">
    <property type="interactions" value="477"/>
</dbReference>
<dbReference type="CDD" id="cd04478">
    <property type="entry name" value="RPA2_DBD_D"/>
    <property type="match status" value="1"/>
</dbReference>
<dbReference type="InterPro" id="IPR014892">
    <property type="entry name" value="RPA_C"/>
</dbReference>
<dbReference type="InterPro" id="IPR036390">
    <property type="entry name" value="WH_DNA-bd_sf"/>
</dbReference>
<dbReference type="EMBL" id="KN824992">
    <property type="protein sequence ID" value="KIK96326.1"/>
    <property type="molecule type" value="Genomic_DNA"/>
</dbReference>
<protein>
    <recommendedName>
        <fullName evidence="6">Replication protein A C-terminal domain-containing protein</fullName>
    </recommendedName>
</protein>
<dbReference type="Gene3D" id="2.40.50.140">
    <property type="entry name" value="Nucleic acid-binding proteins"/>
    <property type="match status" value="1"/>
</dbReference>
<dbReference type="Pfam" id="PF08784">
    <property type="entry name" value="RPA_C"/>
    <property type="match status" value="1"/>
</dbReference>
<name>A0A0D0DZX2_9AGAM</name>
<dbReference type="GO" id="GO:0003697">
    <property type="term" value="F:single-stranded DNA binding"/>
    <property type="evidence" value="ECO:0007669"/>
    <property type="project" value="TreeGrafter"/>
</dbReference>
<reference evidence="8" key="2">
    <citation type="submission" date="2015-01" db="EMBL/GenBank/DDBJ databases">
        <title>Evolutionary Origins and Diversification of the Mycorrhizal Mutualists.</title>
        <authorList>
            <consortium name="DOE Joint Genome Institute"/>
            <consortium name="Mycorrhizal Genomics Consortium"/>
            <person name="Kohler A."/>
            <person name="Kuo A."/>
            <person name="Nagy L.G."/>
            <person name="Floudas D."/>
            <person name="Copeland A."/>
            <person name="Barry K.W."/>
            <person name="Cichocki N."/>
            <person name="Veneault-Fourrey C."/>
            <person name="LaButti K."/>
            <person name="Lindquist E.A."/>
            <person name="Lipzen A."/>
            <person name="Lundell T."/>
            <person name="Morin E."/>
            <person name="Murat C."/>
            <person name="Riley R."/>
            <person name="Ohm R."/>
            <person name="Sun H."/>
            <person name="Tunlid A."/>
            <person name="Henrissat B."/>
            <person name="Grigoriev I.V."/>
            <person name="Hibbett D.S."/>
            <person name="Martin F."/>
        </authorList>
    </citation>
    <scope>NUCLEOTIDE SEQUENCE [LARGE SCALE GENOMIC DNA]</scope>
    <source>
        <strain evidence="8">Ve08.2h10</strain>
    </source>
</reference>
<dbReference type="InParanoid" id="A0A0D0DZX2"/>
<comment type="similarity">
    <text evidence="2">Belongs to the replication factor A protein 2 family.</text>
</comment>
<dbReference type="InterPro" id="IPR040260">
    <property type="entry name" value="RFA2-like"/>
</dbReference>
<keyword evidence="5" id="KW-0539">Nucleus</keyword>
<dbReference type="AlphaFoldDB" id="A0A0D0DZX2"/>
<dbReference type="GO" id="GO:0035861">
    <property type="term" value="C:site of double-strand break"/>
    <property type="evidence" value="ECO:0007669"/>
    <property type="project" value="TreeGrafter"/>
</dbReference>
<dbReference type="SUPFAM" id="SSF50249">
    <property type="entry name" value="Nucleic acid-binding proteins"/>
    <property type="match status" value="1"/>
</dbReference>
<evidence type="ECO:0000259" key="6">
    <source>
        <dbReference type="Pfam" id="PF08784"/>
    </source>
</evidence>